<name>A0ABT4AXM0_9ACTN</name>
<gene>
    <name evidence="5" type="ORF">OWR29_13390</name>
</gene>
<dbReference type="PRINTS" id="PR00081">
    <property type="entry name" value="GDHRDH"/>
</dbReference>
<evidence type="ECO:0000256" key="3">
    <source>
        <dbReference type="ARBA" id="ARBA00023002"/>
    </source>
</evidence>
<dbReference type="PROSITE" id="PS00061">
    <property type="entry name" value="ADH_SHORT"/>
    <property type="match status" value="1"/>
</dbReference>
<sequence>MDLKNRRALVTGASSGIGAATVRALRDAGARVAAGARRTGRLDGDLNLALDVTDEASIRTAVAAAAKEFGGLDLVVNAAGIMPLGPVLGADVTTWRHALDTNLLGLMLVTHAALPHLAEAGGGDVVTISSVGGRETFAGAAAYNATKFGVCAFSDAFRKEISDRGIRVSVVEPGYTATELPASIGDPAIRDGVEGVMAGQRNLDSEDVAASILHVVSRPAHVVVNELQVRPLSQI</sequence>
<organism evidence="5 6">
    <name type="scientific">Paractinoplanes pyxinae</name>
    <dbReference type="NCBI Taxonomy" id="2997416"/>
    <lineage>
        <taxon>Bacteria</taxon>
        <taxon>Bacillati</taxon>
        <taxon>Actinomycetota</taxon>
        <taxon>Actinomycetes</taxon>
        <taxon>Micromonosporales</taxon>
        <taxon>Micromonosporaceae</taxon>
        <taxon>Paractinoplanes</taxon>
    </lineage>
</organism>
<dbReference type="EMBL" id="JAPNTZ010000004">
    <property type="protein sequence ID" value="MCY1138997.1"/>
    <property type="molecule type" value="Genomic_DNA"/>
</dbReference>
<keyword evidence="2" id="KW-0521">NADP</keyword>
<dbReference type="PANTHER" id="PTHR43391:SF14">
    <property type="entry name" value="DEHYDROGENASE_REDUCTASE SDR FAMILY PROTEIN 7-LIKE"/>
    <property type="match status" value="1"/>
</dbReference>
<comment type="caution">
    <text evidence="5">The sequence shown here is derived from an EMBL/GenBank/DDBJ whole genome shotgun (WGS) entry which is preliminary data.</text>
</comment>
<dbReference type="SUPFAM" id="SSF51735">
    <property type="entry name" value="NAD(P)-binding Rossmann-fold domains"/>
    <property type="match status" value="1"/>
</dbReference>
<evidence type="ECO:0000313" key="6">
    <source>
        <dbReference type="Proteomes" id="UP001151002"/>
    </source>
</evidence>
<keyword evidence="6" id="KW-1185">Reference proteome</keyword>
<evidence type="ECO:0000256" key="4">
    <source>
        <dbReference type="RuleBase" id="RU000363"/>
    </source>
</evidence>
<keyword evidence="3" id="KW-0560">Oxidoreductase</keyword>
<dbReference type="InterPro" id="IPR020904">
    <property type="entry name" value="Sc_DH/Rdtase_CS"/>
</dbReference>
<proteinExistence type="inferred from homology"/>
<reference evidence="5" key="1">
    <citation type="submission" date="2022-11" db="EMBL/GenBank/DDBJ databases">
        <authorList>
            <person name="Somphong A."/>
            <person name="Phongsopitanun W."/>
        </authorList>
    </citation>
    <scope>NUCLEOTIDE SEQUENCE</scope>
    <source>
        <strain evidence="5">Pm04-4</strain>
    </source>
</reference>
<evidence type="ECO:0000256" key="2">
    <source>
        <dbReference type="ARBA" id="ARBA00022857"/>
    </source>
</evidence>
<dbReference type="PANTHER" id="PTHR43391">
    <property type="entry name" value="RETINOL DEHYDROGENASE-RELATED"/>
    <property type="match status" value="1"/>
</dbReference>
<dbReference type="InterPro" id="IPR002347">
    <property type="entry name" value="SDR_fam"/>
</dbReference>
<evidence type="ECO:0000256" key="1">
    <source>
        <dbReference type="ARBA" id="ARBA00006484"/>
    </source>
</evidence>
<dbReference type="Proteomes" id="UP001151002">
    <property type="component" value="Unassembled WGS sequence"/>
</dbReference>
<protein>
    <submittedName>
        <fullName evidence="5">SDR family NAD(P)-dependent oxidoreductase</fullName>
    </submittedName>
</protein>
<dbReference type="InterPro" id="IPR036291">
    <property type="entry name" value="NAD(P)-bd_dom_sf"/>
</dbReference>
<dbReference type="PRINTS" id="PR00080">
    <property type="entry name" value="SDRFAMILY"/>
</dbReference>
<accession>A0ABT4AXM0</accession>
<evidence type="ECO:0000313" key="5">
    <source>
        <dbReference type="EMBL" id="MCY1138997.1"/>
    </source>
</evidence>
<comment type="similarity">
    <text evidence="1 4">Belongs to the short-chain dehydrogenases/reductases (SDR) family.</text>
</comment>
<dbReference type="RefSeq" id="WP_267563062.1">
    <property type="nucleotide sequence ID" value="NZ_JAPNTZ010000004.1"/>
</dbReference>
<dbReference type="Pfam" id="PF00106">
    <property type="entry name" value="adh_short"/>
    <property type="match status" value="1"/>
</dbReference>
<dbReference type="Gene3D" id="3.40.50.720">
    <property type="entry name" value="NAD(P)-binding Rossmann-like Domain"/>
    <property type="match status" value="1"/>
</dbReference>